<dbReference type="EMBL" id="WJXA01000170">
    <property type="protein sequence ID" value="KAF7115087.1"/>
    <property type="molecule type" value="Genomic_DNA"/>
</dbReference>
<accession>A0A834FWD0</accession>
<reference evidence="1" key="1">
    <citation type="submission" date="2019-11" db="EMBL/GenBank/DDBJ databases">
        <authorList>
            <person name="Liu Y."/>
            <person name="Hou J."/>
            <person name="Li T.-Q."/>
            <person name="Guan C.-H."/>
            <person name="Wu X."/>
            <person name="Wu H.-Z."/>
            <person name="Ling F."/>
            <person name="Zhang R."/>
            <person name="Shi X.-G."/>
            <person name="Ren J.-P."/>
            <person name="Chen E.-F."/>
            <person name="Sun J.-M."/>
        </authorList>
    </citation>
    <scope>NUCLEOTIDE SEQUENCE</scope>
    <source>
        <strain evidence="1">Adult_tree_wgs_1</strain>
        <tissue evidence="1">Leaves</tissue>
    </source>
</reference>
<proteinExistence type="predicted"/>
<keyword evidence="2" id="KW-1185">Reference proteome</keyword>
<gene>
    <name evidence="1" type="ORF">RHSIM_RhsimUnG0066400</name>
</gene>
<comment type="caution">
    <text evidence="1">The sequence shown here is derived from an EMBL/GenBank/DDBJ whole genome shotgun (WGS) entry which is preliminary data.</text>
</comment>
<sequence length="105" mass="12246">MAKLGQNDEKLKEKEGWGRFRDLEAFNLALLAKQGWRFLNGDNSLFYRLYEAKYFRNTSFLEAQAEPASSWAWQSFLASKEVVGRGWQGWIADGRRAKIFFSLTK</sequence>
<organism evidence="1 2">
    <name type="scientific">Rhododendron simsii</name>
    <name type="common">Sims's rhododendron</name>
    <dbReference type="NCBI Taxonomy" id="118357"/>
    <lineage>
        <taxon>Eukaryota</taxon>
        <taxon>Viridiplantae</taxon>
        <taxon>Streptophyta</taxon>
        <taxon>Embryophyta</taxon>
        <taxon>Tracheophyta</taxon>
        <taxon>Spermatophyta</taxon>
        <taxon>Magnoliopsida</taxon>
        <taxon>eudicotyledons</taxon>
        <taxon>Gunneridae</taxon>
        <taxon>Pentapetalae</taxon>
        <taxon>asterids</taxon>
        <taxon>Ericales</taxon>
        <taxon>Ericaceae</taxon>
        <taxon>Ericoideae</taxon>
        <taxon>Rhodoreae</taxon>
        <taxon>Rhododendron</taxon>
    </lineage>
</organism>
<protein>
    <submittedName>
        <fullName evidence="1">Uncharacterized protein</fullName>
    </submittedName>
</protein>
<dbReference type="OrthoDB" id="1929473at2759"/>
<dbReference type="Proteomes" id="UP000626092">
    <property type="component" value="Unassembled WGS sequence"/>
</dbReference>
<name>A0A834FWD0_RHOSS</name>
<evidence type="ECO:0000313" key="2">
    <source>
        <dbReference type="Proteomes" id="UP000626092"/>
    </source>
</evidence>
<dbReference type="AlphaFoldDB" id="A0A834FWD0"/>
<evidence type="ECO:0000313" key="1">
    <source>
        <dbReference type="EMBL" id="KAF7115087.1"/>
    </source>
</evidence>